<protein>
    <submittedName>
        <fullName evidence="2">Uncharacterized protein</fullName>
    </submittedName>
</protein>
<feature type="transmembrane region" description="Helical" evidence="1">
    <location>
        <begin position="41"/>
        <end position="58"/>
    </location>
</feature>
<dbReference type="Proteomes" id="UP000008701">
    <property type="component" value="Chromosome"/>
</dbReference>
<dbReference type="RefSeq" id="WP_011745792.1">
    <property type="nucleotide sequence ID" value="NC_008639.1"/>
</dbReference>
<evidence type="ECO:0000313" key="2">
    <source>
        <dbReference type="EMBL" id="ABL65988.1"/>
    </source>
</evidence>
<keyword evidence="3" id="KW-1185">Reference proteome</keyword>
<dbReference type="EMBL" id="CP000492">
    <property type="protein sequence ID" value="ABL65988.1"/>
    <property type="molecule type" value="Genomic_DNA"/>
</dbReference>
<gene>
    <name evidence="2" type="ordered locus">Cpha266_1975</name>
</gene>
<feature type="transmembrane region" description="Helical" evidence="1">
    <location>
        <begin position="79"/>
        <end position="102"/>
    </location>
</feature>
<proteinExistence type="predicted"/>
<keyword evidence="1" id="KW-0812">Transmembrane</keyword>
<dbReference type="STRING" id="290317.Cpha266_1975"/>
<dbReference type="eggNOG" id="ENOG5033KG8">
    <property type="taxonomic scope" value="Bacteria"/>
</dbReference>
<keyword evidence="1" id="KW-0472">Membrane</keyword>
<accession>A1BHW1</accession>
<name>A1BHW1_CHLPD</name>
<evidence type="ECO:0000256" key="1">
    <source>
        <dbReference type="SAM" id="Phobius"/>
    </source>
</evidence>
<evidence type="ECO:0000313" key="3">
    <source>
        <dbReference type="Proteomes" id="UP000008701"/>
    </source>
</evidence>
<reference evidence="2 3" key="1">
    <citation type="submission" date="2006-12" db="EMBL/GenBank/DDBJ databases">
        <title>Complete sequence of Chlorobium phaeobacteroides DSM 266.</title>
        <authorList>
            <consortium name="US DOE Joint Genome Institute"/>
            <person name="Copeland A."/>
            <person name="Lucas S."/>
            <person name="Lapidus A."/>
            <person name="Barry K."/>
            <person name="Detter J.C."/>
            <person name="Glavina del Rio T."/>
            <person name="Hammon N."/>
            <person name="Israni S."/>
            <person name="Pitluck S."/>
            <person name="Goltsman E."/>
            <person name="Schmutz J."/>
            <person name="Larimer F."/>
            <person name="Land M."/>
            <person name="Hauser L."/>
            <person name="Mikhailova N."/>
            <person name="Li T."/>
            <person name="Overmann J."/>
            <person name="Bryant D.A."/>
            <person name="Richardson P."/>
        </authorList>
    </citation>
    <scope>NUCLEOTIDE SEQUENCE [LARGE SCALE GENOMIC DNA]</scope>
    <source>
        <strain evidence="2 3">DSM 266</strain>
    </source>
</reference>
<keyword evidence="1" id="KW-1133">Transmembrane helix</keyword>
<dbReference type="OrthoDB" id="7271910at2"/>
<organism evidence="2 3">
    <name type="scientific">Chlorobium phaeobacteroides (strain DSM 266 / SMG 266 / 2430)</name>
    <dbReference type="NCBI Taxonomy" id="290317"/>
    <lineage>
        <taxon>Bacteria</taxon>
        <taxon>Pseudomonadati</taxon>
        <taxon>Chlorobiota</taxon>
        <taxon>Chlorobiia</taxon>
        <taxon>Chlorobiales</taxon>
        <taxon>Chlorobiaceae</taxon>
        <taxon>Chlorobium/Pelodictyon group</taxon>
        <taxon>Chlorobium</taxon>
    </lineage>
</organism>
<dbReference type="AlphaFoldDB" id="A1BHW1"/>
<dbReference type="KEGG" id="cph:Cpha266_1975"/>
<dbReference type="HOGENOM" id="CLU_162021_0_0_10"/>
<sequence length="121" mass="13569">MSHTAKSVFAFGIYELLLGPDLMIMPDPILAFFDFPESKEVWIRVAGALVSIFAFYDIQAARCELTDYFRLSVYARSSVMLFFTVFVLSGLAKPMLMLFGVVDLPGAIWTARALRPSPSFE</sequence>